<accession>A0A2T8KQS7</accession>
<name>A0A2T8KQS7_9POAL</name>
<dbReference type="EMBL" id="CM008047">
    <property type="protein sequence ID" value="PVH64514.1"/>
    <property type="molecule type" value="Genomic_DNA"/>
</dbReference>
<proteinExistence type="predicted"/>
<dbReference type="AlphaFoldDB" id="A0A2T8KQS7"/>
<dbReference type="Proteomes" id="UP000243499">
    <property type="component" value="Chromosome 2"/>
</dbReference>
<organism evidence="2">
    <name type="scientific">Panicum hallii</name>
    <dbReference type="NCBI Taxonomy" id="206008"/>
    <lineage>
        <taxon>Eukaryota</taxon>
        <taxon>Viridiplantae</taxon>
        <taxon>Streptophyta</taxon>
        <taxon>Embryophyta</taxon>
        <taxon>Tracheophyta</taxon>
        <taxon>Spermatophyta</taxon>
        <taxon>Magnoliopsida</taxon>
        <taxon>Liliopsida</taxon>
        <taxon>Poales</taxon>
        <taxon>Poaceae</taxon>
        <taxon>PACMAD clade</taxon>
        <taxon>Panicoideae</taxon>
        <taxon>Panicodae</taxon>
        <taxon>Paniceae</taxon>
        <taxon>Panicinae</taxon>
        <taxon>Panicum</taxon>
        <taxon>Panicum sect. Panicum</taxon>
    </lineage>
</organism>
<feature type="compositionally biased region" description="Polar residues" evidence="1">
    <location>
        <begin position="19"/>
        <end position="29"/>
    </location>
</feature>
<feature type="region of interest" description="Disordered" evidence="1">
    <location>
        <begin position="1"/>
        <end position="38"/>
    </location>
</feature>
<dbReference type="Gramene" id="PVH64514">
    <property type="protein sequence ID" value="PVH64514"/>
    <property type="gene ID" value="PAHAL_2G291400"/>
</dbReference>
<evidence type="ECO:0000256" key="1">
    <source>
        <dbReference type="SAM" id="MobiDB-lite"/>
    </source>
</evidence>
<reference evidence="2" key="1">
    <citation type="submission" date="2018-04" db="EMBL/GenBank/DDBJ databases">
        <title>WGS assembly of Panicum hallii.</title>
        <authorList>
            <person name="Lovell J."/>
            <person name="Jenkins J."/>
            <person name="Lowry D."/>
            <person name="Mamidi S."/>
            <person name="Sreedasyam A."/>
            <person name="Weng X."/>
            <person name="Barry K."/>
            <person name="Bonette J."/>
            <person name="Campitelli B."/>
            <person name="Daum C."/>
            <person name="Gordon S."/>
            <person name="Gould B."/>
            <person name="Lipzen A."/>
            <person name="Macqueen A."/>
            <person name="Palacio-Mejia J."/>
            <person name="Plott C."/>
            <person name="Shakirov E."/>
            <person name="Shu S."/>
            <person name="Yoshinaga Y."/>
            <person name="Zane M."/>
            <person name="Rokhsar D."/>
            <person name="Grimwood J."/>
            <person name="Schmutz J."/>
            <person name="Juenger T."/>
        </authorList>
    </citation>
    <scope>NUCLEOTIDE SEQUENCE [LARGE SCALE GENOMIC DNA]</scope>
    <source>
        <strain evidence="2">FIL2</strain>
    </source>
</reference>
<sequence>MTPRSPARAGAAIGISGMQPPSSEASEATNGKRARTVPCSPPDLLCFDPIWQGSRTPTCSSTRSASLAGRRSRPSVHRNAAALPFFLLFLEFAEVAGHISVVRSPLEAGICML</sequence>
<evidence type="ECO:0000313" key="2">
    <source>
        <dbReference type="EMBL" id="PVH64514.1"/>
    </source>
</evidence>
<gene>
    <name evidence="2" type="ORF">PAHAL_2G291400</name>
</gene>
<protein>
    <submittedName>
        <fullName evidence="2">Uncharacterized protein</fullName>
    </submittedName>
</protein>